<dbReference type="InterPro" id="IPR000719">
    <property type="entry name" value="Prot_kinase_dom"/>
</dbReference>
<dbReference type="Pfam" id="PF07714">
    <property type="entry name" value="PK_Tyr_Ser-Thr"/>
    <property type="match status" value="1"/>
</dbReference>
<comment type="caution">
    <text evidence="3">The sequence shown here is derived from an EMBL/GenBank/DDBJ whole genome shotgun (WGS) entry which is preliminary data.</text>
</comment>
<feature type="domain" description="Protein kinase" evidence="2">
    <location>
        <begin position="71"/>
        <end position="328"/>
    </location>
</feature>
<evidence type="ECO:0000259" key="2">
    <source>
        <dbReference type="PROSITE" id="PS50011"/>
    </source>
</evidence>
<protein>
    <submittedName>
        <fullName evidence="3">Serine/threonine-protein kinase drkB</fullName>
    </submittedName>
</protein>
<feature type="compositionally biased region" description="Polar residues" evidence="1">
    <location>
        <begin position="40"/>
        <end position="52"/>
    </location>
</feature>
<dbReference type="GO" id="GO:0004674">
    <property type="term" value="F:protein serine/threonine kinase activity"/>
    <property type="evidence" value="ECO:0007669"/>
    <property type="project" value="TreeGrafter"/>
</dbReference>
<dbReference type="EMBL" id="JASMQC010000003">
    <property type="protein sequence ID" value="KAK1946328.1"/>
    <property type="molecule type" value="Genomic_DNA"/>
</dbReference>
<dbReference type="InterPro" id="IPR001245">
    <property type="entry name" value="Ser-Thr/Tyr_kinase_cat_dom"/>
</dbReference>
<keyword evidence="4" id="KW-1185">Reference proteome</keyword>
<keyword evidence="3" id="KW-0418">Kinase</keyword>
<dbReference type="PANTHER" id="PTHR44329:SF214">
    <property type="entry name" value="PROTEIN KINASE DOMAIN-CONTAINING PROTEIN"/>
    <property type="match status" value="1"/>
</dbReference>
<dbReference type="InterPro" id="IPR051681">
    <property type="entry name" value="Ser/Thr_Kinases-Pseudokinases"/>
</dbReference>
<dbReference type="PROSITE" id="PS50011">
    <property type="entry name" value="PROTEIN_KINASE_DOM"/>
    <property type="match status" value="1"/>
</dbReference>
<keyword evidence="3" id="KW-0808">Transferase</keyword>
<feature type="region of interest" description="Disordered" evidence="1">
    <location>
        <begin position="21"/>
        <end position="52"/>
    </location>
</feature>
<proteinExistence type="predicted"/>
<name>A0AAD9LQT7_9STRA</name>
<evidence type="ECO:0000313" key="3">
    <source>
        <dbReference type="EMBL" id="KAK1946328.1"/>
    </source>
</evidence>
<dbReference type="AlphaFoldDB" id="A0AAD9LQT7"/>
<dbReference type="Proteomes" id="UP001259832">
    <property type="component" value="Unassembled WGS sequence"/>
</dbReference>
<dbReference type="SUPFAM" id="SSF56112">
    <property type="entry name" value="Protein kinase-like (PK-like)"/>
    <property type="match status" value="1"/>
</dbReference>
<gene>
    <name evidence="3" type="ORF">P3T76_001881</name>
</gene>
<reference evidence="3" key="1">
    <citation type="submission" date="2023-08" db="EMBL/GenBank/DDBJ databases">
        <title>Reference Genome Resource for the Citrus Pathogen Phytophthora citrophthora.</title>
        <authorList>
            <person name="Moller H."/>
            <person name="Coetzee B."/>
            <person name="Rose L.J."/>
            <person name="Van Niekerk J.M."/>
        </authorList>
    </citation>
    <scope>NUCLEOTIDE SEQUENCE</scope>
    <source>
        <strain evidence="3">STE-U-9442</strain>
    </source>
</reference>
<dbReference type="InterPro" id="IPR011009">
    <property type="entry name" value="Kinase-like_dom_sf"/>
</dbReference>
<organism evidence="3 4">
    <name type="scientific">Phytophthora citrophthora</name>
    <dbReference type="NCBI Taxonomy" id="4793"/>
    <lineage>
        <taxon>Eukaryota</taxon>
        <taxon>Sar</taxon>
        <taxon>Stramenopiles</taxon>
        <taxon>Oomycota</taxon>
        <taxon>Peronosporomycetes</taxon>
        <taxon>Peronosporales</taxon>
        <taxon>Peronosporaceae</taxon>
        <taxon>Phytophthora</taxon>
    </lineage>
</organism>
<sequence>MGACWVCCRRANGHVKLSMTATSGRDDSYQPYQGEELGRTSDQPSTSKNNSDMTMKLLLGSKNLRRKRIPYENLTLEGPSLSEEVSVYEYNGQKVAARKLPQSEQDAKRIEAFAEEIELNASLVHPNIVQFIGVAWRDLSDLALVREFLPKGSLRAYLQANMEQSWTEEKTRIALGIAQALEYLHGCRPTVIHGDIKANSVLLTEDLEPKLIEIGSRGTTTGGKMSFWTAPEVLEGKQLTQQADIYSFGVLLTELDTGKGPYSDTMTKTGIKLQPSQVLQLVKTGKLRPHLSKNCPLRIQRLGAACLAHNPLNRPSARQLVRQLESRD</sequence>
<evidence type="ECO:0000256" key="1">
    <source>
        <dbReference type="SAM" id="MobiDB-lite"/>
    </source>
</evidence>
<dbReference type="PANTHER" id="PTHR44329">
    <property type="entry name" value="SERINE/THREONINE-PROTEIN KINASE TNNI3K-RELATED"/>
    <property type="match status" value="1"/>
</dbReference>
<evidence type="ECO:0000313" key="4">
    <source>
        <dbReference type="Proteomes" id="UP001259832"/>
    </source>
</evidence>
<dbReference type="GO" id="GO:0005524">
    <property type="term" value="F:ATP binding"/>
    <property type="evidence" value="ECO:0007669"/>
    <property type="project" value="InterPro"/>
</dbReference>
<accession>A0AAD9LQT7</accession>
<dbReference type="Gene3D" id="1.10.510.10">
    <property type="entry name" value="Transferase(Phosphotransferase) domain 1"/>
    <property type="match status" value="1"/>
</dbReference>